<dbReference type="OrthoDB" id="338622at2759"/>
<dbReference type="InterPro" id="IPR001680">
    <property type="entry name" value="WD40_rpt"/>
</dbReference>
<dbReference type="VEuPathDB" id="FungiDB:RO3G_06517"/>
<dbReference type="PROSITE" id="PS00678">
    <property type="entry name" value="WD_REPEATS_1"/>
    <property type="match status" value="1"/>
</dbReference>
<dbReference type="InterPro" id="IPR019775">
    <property type="entry name" value="WD40_repeat_CS"/>
</dbReference>
<evidence type="ECO:0000256" key="1">
    <source>
        <dbReference type="ARBA" id="ARBA00022574"/>
    </source>
</evidence>
<feature type="repeat" description="WD" evidence="3">
    <location>
        <begin position="174"/>
        <end position="212"/>
    </location>
</feature>
<proteinExistence type="predicted"/>
<dbReference type="STRING" id="246409.I1C032"/>
<dbReference type="SUPFAM" id="SSF50978">
    <property type="entry name" value="WD40 repeat-like"/>
    <property type="match status" value="1"/>
</dbReference>
<dbReference type="GeneID" id="93613488"/>
<dbReference type="Gene3D" id="2.130.10.10">
    <property type="entry name" value="YVTN repeat-like/Quinoprotein amine dehydrogenase"/>
    <property type="match status" value="1"/>
</dbReference>
<dbReference type="Proteomes" id="UP000009138">
    <property type="component" value="Unassembled WGS sequence"/>
</dbReference>
<keyword evidence="5" id="KW-1185">Reference proteome</keyword>
<keyword evidence="2" id="KW-0677">Repeat</keyword>
<protein>
    <submittedName>
        <fullName evidence="4">Uncharacterized protein</fullName>
    </submittedName>
</protein>
<dbReference type="RefSeq" id="XP_067517208.1">
    <property type="nucleotide sequence ID" value="XM_067661107.1"/>
</dbReference>
<accession>I1C032</accession>
<dbReference type="InterPro" id="IPR015943">
    <property type="entry name" value="WD40/YVTN_repeat-like_dom_sf"/>
</dbReference>
<dbReference type="InterPro" id="IPR036322">
    <property type="entry name" value="WD40_repeat_dom_sf"/>
</dbReference>
<organism evidence="4 5">
    <name type="scientific">Rhizopus delemar (strain RA 99-880 / ATCC MYA-4621 / FGSC 9543 / NRRL 43880)</name>
    <name type="common">Mucormycosis agent</name>
    <name type="synonym">Rhizopus arrhizus var. delemar</name>
    <dbReference type="NCBI Taxonomy" id="246409"/>
    <lineage>
        <taxon>Eukaryota</taxon>
        <taxon>Fungi</taxon>
        <taxon>Fungi incertae sedis</taxon>
        <taxon>Mucoromycota</taxon>
        <taxon>Mucoromycotina</taxon>
        <taxon>Mucoromycetes</taxon>
        <taxon>Mucorales</taxon>
        <taxon>Mucorineae</taxon>
        <taxon>Rhizopodaceae</taxon>
        <taxon>Rhizopus</taxon>
    </lineage>
</organism>
<dbReference type="EMBL" id="CH476735">
    <property type="protein sequence ID" value="EIE81812.1"/>
    <property type="molecule type" value="Genomic_DNA"/>
</dbReference>
<reference evidence="4 5" key="1">
    <citation type="journal article" date="2009" name="PLoS Genet.">
        <title>Genomic analysis of the basal lineage fungus Rhizopus oryzae reveals a whole-genome duplication.</title>
        <authorList>
            <person name="Ma L.-J."/>
            <person name="Ibrahim A.S."/>
            <person name="Skory C."/>
            <person name="Grabherr M.G."/>
            <person name="Burger G."/>
            <person name="Butler M."/>
            <person name="Elias M."/>
            <person name="Idnurm A."/>
            <person name="Lang B.F."/>
            <person name="Sone T."/>
            <person name="Abe A."/>
            <person name="Calvo S.E."/>
            <person name="Corrochano L.M."/>
            <person name="Engels R."/>
            <person name="Fu J."/>
            <person name="Hansberg W."/>
            <person name="Kim J.-M."/>
            <person name="Kodira C.D."/>
            <person name="Koehrsen M.J."/>
            <person name="Liu B."/>
            <person name="Miranda-Saavedra D."/>
            <person name="O'Leary S."/>
            <person name="Ortiz-Castellanos L."/>
            <person name="Poulter R."/>
            <person name="Rodriguez-Romero J."/>
            <person name="Ruiz-Herrera J."/>
            <person name="Shen Y.-Q."/>
            <person name="Zeng Q."/>
            <person name="Galagan J."/>
            <person name="Birren B.W."/>
            <person name="Cuomo C.A."/>
            <person name="Wickes B.L."/>
        </authorList>
    </citation>
    <scope>NUCLEOTIDE SEQUENCE [LARGE SCALE GENOMIC DNA]</scope>
    <source>
        <strain evidence="5">RA 99-880 / ATCC MYA-4621 / FGSC 9543 / NRRL 43880</strain>
    </source>
</reference>
<evidence type="ECO:0000313" key="5">
    <source>
        <dbReference type="Proteomes" id="UP000009138"/>
    </source>
</evidence>
<dbReference type="PROSITE" id="PS50294">
    <property type="entry name" value="WD_REPEATS_REGION"/>
    <property type="match status" value="1"/>
</dbReference>
<dbReference type="PROSITE" id="PS50082">
    <property type="entry name" value="WD_REPEATS_2"/>
    <property type="match status" value="1"/>
</dbReference>
<gene>
    <name evidence="4" type="ORF">RO3G_06517</name>
</gene>
<dbReference type="InParanoid" id="I1C032"/>
<evidence type="ECO:0000313" key="4">
    <source>
        <dbReference type="EMBL" id="EIE81812.1"/>
    </source>
</evidence>
<keyword evidence="1 3" id="KW-0853">WD repeat</keyword>
<evidence type="ECO:0000256" key="2">
    <source>
        <dbReference type="ARBA" id="ARBA00022737"/>
    </source>
</evidence>
<evidence type="ECO:0000256" key="3">
    <source>
        <dbReference type="PROSITE-ProRule" id="PRU00221"/>
    </source>
</evidence>
<name>I1C032_RHIO9</name>
<dbReference type="OMA" id="ESETCWA"/>
<dbReference type="AlphaFoldDB" id="I1C032"/>
<sequence length="212" mass="23891">MAVNDGDFIPQFIIPSDPKTQWQNGDFFDKDHLTLWTMFPISAVLIHSYHLSKSSPIYSESILTTVFQCNEKLYGFVTCNQLRSSAFTIFPLSLEGRSSEYTINTEYKSIWPIKNHQTDKALGCITVTESVNTNHLAIGYDTGKICVVPLSLALLHLNDISNHLDHHDDVRVFKKAHYSAVTCMLVPEHQVSGQQYLISGGLDGVVKIWNLM</sequence>